<evidence type="ECO:0000313" key="3">
    <source>
        <dbReference type="Proteomes" id="UP000324222"/>
    </source>
</evidence>
<gene>
    <name evidence="2" type="ORF">E2C01_099148</name>
</gene>
<protein>
    <submittedName>
        <fullName evidence="2">Uncharacterized protein</fullName>
    </submittedName>
</protein>
<evidence type="ECO:0000256" key="1">
    <source>
        <dbReference type="SAM" id="MobiDB-lite"/>
    </source>
</evidence>
<feature type="compositionally biased region" description="Low complexity" evidence="1">
    <location>
        <begin position="1"/>
        <end position="12"/>
    </location>
</feature>
<name>A0A5B7KA86_PORTR</name>
<organism evidence="2 3">
    <name type="scientific">Portunus trituberculatus</name>
    <name type="common">Swimming crab</name>
    <name type="synonym">Neptunus trituberculatus</name>
    <dbReference type="NCBI Taxonomy" id="210409"/>
    <lineage>
        <taxon>Eukaryota</taxon>
        <taxon>Metazoa</taxon>
        <taxon>Ecdysozoa</taxon>
        <taxon>Arthropoda</taxon>
        <taxon>Crustacea</taxon>
        <taxon>Multicrustacea</taxon>
        <taxon>Malacostraca</taxon>
        <taxon>Eumalacostraca</taxon>
        <taxon>Eucarida</taxon>
        <taxon>Decapoda</taxon>
        <taxon>Pleocyemata</taxon>
        <taxon>Brachyura</taxon>
        <taxon>Eubrachyura</taxon>
        <taxon>Portunoidea</taxon>
        <taxon>Portunidae</taxon>
        <taxon>Portuninae</taxon>
        <taxon>Portunus</taxon>
    </lineage>
</organism>
<sequence length="41" mass="4536">MMAAQTQTAATTDSPSRRAVPKTVKTVVPAIEDCAYTQFYW</sequence>
<dbReference type="Proteomes" id="UP000324222">
    <property type="component" value="Unassembled WGS sequence"/>
</dbReference>
<accession>A0A5B7KA86</accession>
<evidence type="ECO:0000313" key="2">
    <source>
        <dbReference type="EMBL" id="MPD03507.1"/>
    </source>
</evidence>
<dbReference type="AlphaFoldDB" id="A0A5B7KA86"/>
<feature type="region of interest" description="Disordered" evidence="1">
    <location>
        <begin position="1"/>
        <end position="22"/>
    </location>
</feature>
<comment type="caution">
    <text evidence="2">The sequence shown here is derived from an EMBL/GenBank/DDBJ whole genome shotgun (WGS) entry which is preliminary data.</text>
</comment>
<reference evidence="2 3" key="1">
    <citation type="submission" date="2019-05" db="EMBL/GenBank/DDBJ databases">
        <title>Another draft genome of Portunus trituberculatus and its Hox gene families provides insights of decapod evolution.</title>
        <authorList>
            <person name="Jeong J.-H."/>
            <person name="Song I."/>
            <person name="Kim S."/>
            <person name="Choi T."/>
            <person name="Kim D."/>
            <person name="Ryu S."/>
            <person name="Kim W."/>
        </authorList>
    </citation>
    <scope>NUCLEOTIDE SEQUENCE [LARGE SCALE GENOMIC DNA]</scope>
    <source>
        <tissue evidence="2">Muscle</tissue>
    </source>
</reference>
<keyword evidence="3" id="KW-1185">Reference proteome</keyword>
<dbReference type="EMBL" id="VSRR010136408">
    <property type="protein sequence ID" value="MPD03507.1"/>
    <property type="molecule type" value="Genomic_DNA"/>
</dbReference>
<proteinExistence type="predicted"/>